<accession>A0A4R6IWX0</accession>
<comment type="caution">
    <text evidence="2">The sequence shown here is derived from an EMBL/GenBank/DDBJ whole genome shotgun (WGS) entry which is preliminary data.</text>
</comment>
<dbReference type="AlphaFoldDB" id="A0A4R6IWX0"/>
<protein>
    <submittedName>
        <fullName evidence="2">Uncharacterized protein</fullName>
    </submittedName>
</protein>
<evidence type="ECO:0000313" key="3">
    <source>
        <dbReference type="Proteomes" id="UP000295741"/>
    </source>
</evidence>
<keyword evidence="3" id="KW-1185">Reference proteome</keyword>
<gene>
    <name evidence="2" type="ORF">BC659_2551</name>
</gene>
<sequence length="45" mass="5209">MFKFGAKIGENERIPPNDPNFVQEIAPDQRTALKKEEYSKCRLAQ</sequence>
<proteinExistence type="predicted"/>
<organism evidence="2 3">
    <name type="scientific">Sediminibacterium goheungense</name>
    <dbReference type="NCBI Taxonomy" id="1086393"/>
    <lineage>
        <taxon>Bacteria</taxon>
        <taxon>Pseudomonadati</taxon>
        <taxon>Bacteroidota</taxon>
        <taxon>Chitinophagia</taxon>
        <taxon>Chitinophagales</taxon>
        <taxon>Chitinophagaceae</taxon>
        <taxon>Sediminibacterium</taxon>
    </lineage>
</organism>
<feature type="region of interest" description="Disordered" evidence="1">
    <location>
        <begin position="1"/>
        <end position="22"/>
    </location>
</feature>
<evidence type="ECO:0000256" key="1">
    <source>
        <dbReference type="SAM" id="MobiDB-lite"/>
    </source>
</evidence>
<dbReference type="Proteomes" id="UP000295741">
    <property type="component" value="Unassembled WGS sequence"/>
</dbReference>
<reference evidence="2 3" key="1">
    <citation type="submission" date="2019-03" db="EMBL/GenBank/DDBJ databases">
        <title>Genomic Encyclopedia of Archaeal and Bacterial Type Strains, Phase II (KMG-II): from individual species to whole genera.</title>
        <authorList>
            <person name="Goeker M."/>
        </authorList>
    </citation>
    <scope>NUCLEOTIDE SEQUENCE [LARGE SCALE GENOMIC DNA]</scope>
    <source>
        <strain evidence="2 3">DSM 28323</strain>
    </source>
</reference>
<dbReference type="EMBL" id="SNWP01000011">
    <property type="protein sequence ID" value="TDO27230.1"/>
    <property type="molecule type" value="Genomic_DNA"/>
</dbReference>
<name>A0A4R6IWX0_9BACT</name>
<evidence type="ECO:0000313" key="2">
    <source>
        <dbReference type="EMBL" id="TDO27230.1"/>
    </source>
</evidence>